<dbReference type="EMBL" id="BSEH01000022">
    <property type="protein sequence ID" value="GLJ56519.1"/>
    <property type="molecule type" value="Genomic_DNA"/>
</dbReference>
<evidence type="ECO:0000313" key="3">
    <source>
        <dbReference type="Proteomes" id="UP001234787"/>
    </source>
</evidence>
<feature type="region of interest" description="Disordered" evidence="1">
    <location>
        <begin position="1"/>
        <end position="20"/>
    </location>
</feature>
<feature type="region of interest" description="Disordered" evidence="1">
    <location>
        <begin position="202"/>
        <end position="249"/>
    </location>
</feature>
<name>A0AAD3NRJ9_CRYJA</name>
<evidence type="ECO:0000256" key="1">
    <source>
        <dbReference type="SAM" id="MobiDB-lite"/>
    </source>
</evidence>
<reference evidence="2" key="1">
    <citation type="submission" date="2022-12" db="EMBL/GenBank/DDBJ databases">
        <title>Chromosome-Level Genome Assembly of Japanese Cedar (Cryptomeriajaponica D. Don).</title>
        <authorList>
            <person name="Fujino T."/>
            <person name="Yamaguchi K."/>
            <person name="Yokoyama T."/>
            <person name="Hamanaka T."/>
            <person name="Harazono Y."/>
            <person name="Kamada H."/>
            <person name="Kobayashi W."/>
            <person name="Ujino-Ihara T."/>
            <person name="Uchiyama K."/>
            <person name="Matsumoto A."/>
            <person name="Izuno A."/>
            <person name="Tsumura Y."/>
            <person name="Toyoda A."/>
            <person name="Shigenobu S."/>
            <person name="Moriguchi Y."/>
            <person name="Ueno S."/>
            <person name="Kasahara M."/>
        </authorList>
    </citation>
    <scope>NUCLEOTIDE SEQUENCE</scope>
</reference>
<evidence type="ECO:0000313" key="2">
    <source>
        <dbReference type="EMBL" id="GLJ56519.1"/>
    </source>
</evidence>
<protein>
    <submittedName>
        <fullName evidence="2">Uncharacterized protein</fullName>
    </submittedName>
</protein>
<sequence>MDSGRDSDEEMGTFTGSNSTSALASSAASFAIFVASPLAVLGNSSIATSALAYDTIGTKAAAFARSNGTFTGSGAIGSTSFNSTPPTSFRTGTDGYGSVSASAGIGSYGYGTASRFGTGNGSASATYAFATDDGYANDDSKDGRNACSDAFIQAIGSGTTWSLESFVFTFAARSKRRGASATGETRAIGSATIGGLIAASGTGATDTTASDSATRDSATDSDAGGEETESTTAGFGSRDARTAGYGSQNGRSKWRFSINAGLYALSRIGLGSNRRPSRSTASVSNPVYAASTSVAFPACSFATNGSAFVFAS</sequence>
<keyword evidence="3" id="KW-1185">Reference proteome</keyword>
<comment type="caution">
    <text evidence="2">The sequence shown here is derived from an EMBL/GenBank/DDBJ whole genome shotgun (WGS) entry which is preliminary data.</text>
</comment>
<accession>A0AAD3NRJ9</accession>
<dbReference type="AlphaFoldDB" id="A0AAD3NRJ9"/>
<proteinExistence type="predicted"/>
<feature type="compositionally biased region" description="Low complexity" evidence="1">
    <location>
        <begin position="202"/>
        <end position="212"/>
    </location>
</feature>
<gene>
    <name evidence="2" type="ORF">SUGI_1226670</name>
</gene>
<dbReference type="Proteomes" id="UP001234787">
    <property type="component" value="Unassembled WGS sequence"/>
</dbReference>
<organism evidence="2 3">
    <name type="scientific">Cryptomeria japonica</name>
    <name type="common">Japanese cedar</name>
    <name type="synonym">Cupressus japonica</name>
    <dbReference type="NCBI Taxonomy" id="3369"/>
    <lineage>
        <taxon>Eukaryota</taxon>
        <taxon>Viridiplantae</taxon>
        <taxon>Streptophyta</taxon>
        <taxon>Embryophyta</taxon>
        <taxon>Tracheophyta</taxon>
        <taxon>Spermatophyta</taxon>
        <taxon>Pinopsida</taxon>
        <taxon>Pinidae</taxon>
        <taxon>Conifers II</taxon>
        <taxon>Cupressales</taxon>
        <taxon>Cupressaceae</taxon>
        <taxon>Cryptomeria</taxon>
    </lineage>
</organism>